<proteinExistence type="predicted"/>
<evidence type="ECO:0000313" key="2">
    <source>
        <dbReference type="EMBL" id="SFH85888.1"/>
    </source>
</evidence>
<name>A0A1I3DH59_9RHOB</name>
<keyword evidence="3" id="KW-1185">Reference proteome</keyword>
<sequence length="249" mass="28512">MRLDFDSAVQVHVRTARDVWRRATVEEGFRRQAERIRDQQEKEKAAQESFDDAVEFVAIATITQMQVDRMQDRLSVHDAAVIRALMDNREALDAVQAAIGEKLEQAYVLEDGRRVFKTRDGTRVFDEHGLELEPEDLDPESIEDFRPRWEDYQSDLEARLALQQERDELLDYQQRLDAAQARLEEGEVDPAAFADMEALLVEDVPDAVRRQLPSNEPAHLRAQPAEPAALADRLAPGAEPLAEVVWELR</sequence>
<keyword evidence="1" id="KW-0175">Coiled coil</keyword>
<dbReference type="EMBL" id="FOQH01000002">
    <property type="protein sequence ID" value="SFH85888.1"/>
    <property type="molecule type" value="Genomic_DNA"/>
</dbReference>
<evidence type="ECO:0000313" key="3">
    <source>
        <dbReference type="Proteomes" id="UP000199377"/>
    </source>
</evidence>
<feature type="coiled-coil region" evidence="1">
    <location>
        <begin position="162"/>
        <end position="189"/>
    </location>
</feature>
<organism evidence="2 3">
    <name type="scientific">Albimonas pacifica</name>
    <dbReference type="NCBI Taxonomy" id="1114924"/>
    <lineage>
        <taxon>Bacteria</taxon>
        <taxon>Pseudomonadati</taxon>
        <taxon>Pseudomonadota</taxon>
        <taxon>Alphaproteobacteria</taxon>
        <taxon>Rhodobacterales</taxon>
        <taxon>Paracoccaceae</taxon>
        <taxon>Albimonas</taxon>
    </lineage>
</organism>
<accession>A0A1I3DH59</accession>
<gene>
    <name evidence="2" type="ORF">SAMN05216258_102581</name>
</gene>
<reference evidence="2 3" key="1">
    <citation type="submission" date="2016-10" db="EMBL/GenBank/DDBJ databases">
        <authorList>
            <person name="de Groot N.N."/>
        </authorList>
    </citation>
    <scope>NUCLEOTIDE SEQUENCE [LARGE SCALE GENOMIC DNA]</scope>
    <source>
        <strain evidence="2 3">CGMCC 1.11030</strain>
    </source>
</reference>
<evidence type="ECO:0000256" key="1">
    <source>
        <dbReference type="SAM" id="Coils"/>
    </source>
</evidence>
<dbReference type="STRING" id="1114924.SAMN05216258_102581"/>
<dbReference type="AlphaFoldDB" id="A0A1I3DH59"/>
<dbReference type="Proteomes" id="UP000199377">
    <property type="component" value="Unassembled WGS sequence"/>
</dbReference>
<protein>
    <submittedName>
        <fullName evidence="2">Uncharacterized protein</fullName>
    </submittedName>
</protein>